<comment type="caution">
    <text evidence="7">The sequence shown here is derived from an EMBL/GenBank/DDBJ whole genome shotgun (WGS) entry which is preliminary data.</text>
</comment>
<dbReference type="SUPFAM" id="SSF143011">
    <property type="entry name" value="RelE-like"/>
    <property type="match status" value="1"/>
</dbReference>
<proteinExistence type="inferred from homology"/>
<dbReference type="OrthoDB" id="9801102at2"/>
<evidence type="ECO:0000256" key="1">
    <source>
        <dbReference type="ARBA" id="ARBA00008172"/>
    </source>
</evidence>
<dbReference type="PANTHER" id="PTHR38039:SF1">
    <property type="entry name" value="TOXIN YOEB"/>
    <property type="match status" value="1"/>
</dbReference>
<evidence type="ECO:0000256" key="5">
    <source>
        <dbReference type="ARBA" id="ARBA00022801"/>
    </source>
</evidence>
<comment type="similarity">
    <text evidence="1">Belongs to the YoeB family.</text>
</comment>
<evidence type="ECO:0000256" key="2">
    <source>
        <dbReference type="ARBA" id="ARBA00022649"/>
    </source>
</evidence>
<dbReference type="Gene3D" id="3.30.2310.20">
    <property type="entry name" value="RelE-like"/>
    <property type="match status" value="1"/>
</dbReference>
<keyword evidence="3" id="KW-0540">Nuclease</keyword>
<keyword evidence="2" id="KW-1277">Toxin-antitoxin system</keyword>
<dbReference type="GO" id="GO:0004519">
    <property type="term" value="F:endonuclease activity"/>
    <property type="evidence" value="ECO:0007669"/>
    <property type="project" value="UniProtKB-KW"/>
</dbReference>
<organism evidence="7 8">
    <name type="scientific">Mucilaginibacter gotjawali</name>
    <dbReference type="NCBI Taxonomy" id="1550579"/>
    <lineage>
        <taxon>Bacteria</taxon>
        <taxon>Pseudomonadati</taxon>
        <taxon>Bacteroidota</taxon>
        <taxon>Sphingobacteriia</taxon>
        <taxon>Sphingobacteriales</taxon>
        <taxon>Sphingobacteriaceae</taxon>
        <taxon>Mucilaginibacter</taxon>
    </lineage>
</organism>
<dbReference type="Pfam" id="PF06769">
    <property type="entry name" value="YoeB_toxin"/>
    <property type="match status" value="1"/>
</dbReference>
<name>A0A839SA05_9SPHI</name>
<dbReference type="GO" id="GO:0006401">
    <property type="term" value="P:RNA catabolic process"/>
    <property type="evidence" value="ECO:0007669"/>
    <property type="project" value="InterPro"/>
</dbReference>
<dbReference type="GO" id="GO:0045892">
    <property type="term" value="P:negative regulation of DNA-templated transcription"/>
    <property type="evidence" value="ECO:0007669"/>
    <property type="project" value="TreeGrafter"/>
</dbReference>
<dbReference type="NCBIfam" id="TIGR02116">
    <property type="entry name" value="toxin_Txe_YoeB"/>
    <property type="match status" value="1"/>
</dbReference>
<keyword evidence="8" id="KW-1185">Reference proteome</keyword>
<dbReference type="EMBL" id="JACHWX010000002">
    <property type="protein sequence ID" value="MBB3054835.1"/>
    <property type="molecule type" value="Genomic_DNA"/>
</dbReference>
<dbReference type="GO" id="GO:0016787">
    <property type="term" value="F:hydrolase activity"/>
    <property type="evidence" value="ECO:0007669"/>
    <property type="project" value="UniProtKB-KW"/>
</dbReference>
<dbReference type="AlphaFoldDB" id="A0A839SA05"/>
<keyword evidence="4" id="KW-0255">Endonuclease</keyword>
<dbReference type="Proteomes" id="UP000539265">
    <property type="component" value="Unassembled WGS sequence"/>
</dbReference>
<dbReference type="InterPro" id="IPR035093">
    <property type="entry name" value="RelE/ParE_toxin_dom_sf"/>
</dbReference>
<evidence type="ECO:0000256" key="3">
    <source>
        <dbReference type="ARBA" id="ARBA00022722"/>
    </source>
</evidence>
<gene>
    <name evidence="7" type="ORF">FHS11_001245</name>
</gene>
<keyword evidence="5 7" id="KW-0378">Hydrolase</keyword>
<dbReference type="PANTHER" id="PTHR38039">
    <property type="entry name" value="TOXIN YOEB"/>
    <property type="match status" value="1"/>
</dbReference>
<accession>A0A839SA05</accession>
<dbReference type="InterPro" id="IPR009614">
    <property type="entry name" value="YoeB_toxin"/>
</dbReference>
<protein>
    <recommendedName>
        <fullName evidence="6">Putative mRNA interferase YoeB</fullName>
    </recommendedName>
</protein>
<evidence type="ECO:0000313" key="8">
    <source>
        <dbReference type="Proteomes" id="UP000539265"/>
    </source>
</evidence>
<reference evidence="7" key="1">
    <citation type="submission" date="2020-08" db="EMBL/GenBank/DDBJ databases">
        <title>Genomic Encyclopedia of Type Strains, Phase III (KMG-III): the genomes of soil and plant-associated and newly described type strains.</title>
        <authorList>
            <person name="Whitman W."/>
        </authorList>
    </citation>
    <scope>NUCLEOTIDE SEQUENCE [LARGE SCALE GENOMIC DNA]</scope>
    <source>
        <strain evidence="7">CECT 8628</strain>
    </source>
</reference>
<sequence>MEIIYSDEALKDIEYWKKSGNKIVQRKIQQLLDAIEEDPFEGIGKPEPLRHNLSGLWSRRINHSHRIIYQLTENGQTIKIHSLKGHYD</sequence>
<evidence type="ECO:0000256" key="4">
    <source>
        <dbReference type="ARBA" id="ARBA00022759"/>
    </source>
</evidence>
<evidence type="ECO:0000313" key="7">
    <source>
        <dbReference type="EMBL" id="MBB3054835.1"/>
    </source>
</evidence>
<evidence type="ECO:0000256" key="6">
    <source>
        <dbReference type="ARBA" id="ARBA00030388"/>
    </source>
</evidence>
<dbReference type="InterPro" id="IPR007712">
    <property type="entry name" value="RelE/ParE_toxin"/>
</dbReference>
<dbReference type="RefSeq" id="WP_096356262.1">
    <property type="nucleotide sequence ID" value="NZ_AP017313.1"/>
</dbReference>
<dbReference type="NCBIfam" id="TIGR02385">
    <property type="entry name" value="RelE_StbE"/>
    <property type="match status" value="1"/>
</dbReference>